<keyword evidence="3" id="KW-1185">Reference proteome</keyword>
<dbReference type="GO" id="GO:0003677">
    <property type="term" value="F:DNA binding"/>
    <property type="evidence" value="ECO:0007669"/>
    <property type="project" value="UniProtKB-KW"/>
</dbReference>
<sequence length="90" mass="10373">MPHLDHTAFVTACRDERGVGHHTRRAYAQDLRTFARYTNLHQINEPISRDDILGYPHQVFLLRVSSISPMEERIYSKSGASPKIIALVLW</sequence>
<evidence type="ECO:0000313" key="2">
    <source>
        <dbReference type="EMBL" id="SEM25017.1"/>
    </source>
</evidence>
<dbReference type="AlphaFoldDB" id="A0A1H7WVR6"/>
<evidence type="ECO:0000256" key="1">
    <source>
        <dbReference type="ARBA" id="ARBA00023125"/>
    </source>
</evidence>
<gene>
    <name evidence="2" type="ORF">SAMN05443999_11713</name>
</gene>
<dbReference type="InterPro" id="IPR010998">
    <property type="entry name" value="Integrase_recombinase_N"/>
</dbReference>
<keyword evidence="1" id="KW-0238">DNA-binding</keyword>
<protein>
    <submittedName>
        <fullName evidence="2">Phage integrase, N-terminal SAM-like domain</fullName>
    </submittedName>
</protein>
<name>A0A1H7WVR6_9RHOB</name>
<dbReference type="EMBL" id="FOAG01000017">
    <property type="protein sequence ID" value="SEM25017.1"/>
    <property type="molecule type" value="Genomic_DNA"/>
</dbReference>
<organism evidence="2 3">
    <name type="scientific">Roseovarius azorensis</name>
    <dbReference type="NCBI Taxonomy" id="1287727"/>
    <lineage>
        <taxon>Bacteria</taxon>
        <taxon>Pseudomonadati</taxon>
        <taxon>Pseudomonadota</taxon>
        <taxon>Alphaproteobacteria</taxon>
        <taxon>Rhodobacterales</taxon>
        <taxon>Roseobacteraceae</taxon>
        <taxon>Roseovarius</taxon>
    </lineage>
</organism>
<dbReference type="SUPFAM" id="SSF47823">
    <property type="entry name" value="lambda integrase-like, N-terminal domain"/>
    <property type="match status" value="1"/>
</dbReference>
<evidence type="ECO:0000313" key="3">
    <source>
        <dbReference type="Proteomes" id="UP000199582"/>
    </source>
</evidence>
<dbReference type="Proteomes" id="UP000199582">
    <property type="component" value="Unassembled WGS sequence"/>
</dbReference>
<dbReference type="Gene3D" id="1.10.150.130">
    <property type="match status" value="1"/>
</dbReference>
<accession>A0A1H7WVR6</accession>
<proteinExistence type="predicted"/>
<reference evidence="2 3" key="1">
    <citation type="submission" date="2016-10" db="EMBL/GenBank/DDBJ databases">
        <authorList>
            <person name="de Groot N.N."/>
        </authorList>
    </citation>
    <scope>NUCLEOTIDE SEQUENCE [LARGE SCALE GENOMIC DNA]</scope>
    <source>
        <strain evidence="2 3">DSM 100674</strain>
    </source>
</reference>
<dbReference type="STRING" id="1287727.SAMN05443999_11713"/>